<dbReference type="EMBL" id="CP034183">
    <property type="protein sequence ID" value="AZI41457.1"/>
    <property type="molecule type" value="Genomic_DNA"/>
</dbReference>
<name>A0A3G8YB81_9DEIO</name>
<keyword evidence="2 5" id="KW-0808">Transferase</keyword>
<dbReference type="OrthoDB" id="7365827at2"/>
<dbReference type="Gene3D" id="3.40.50.150">
    <property type="entry name" value="Vaccinia Virus protein VP39"/>
    <property type="match status" value="1"/>
</dbReference>
<dbReference type="GO" id="GO:0032259">
    <property type="term" value="P:methylation"/>
    <property type="evidence" value="ECO:0007669"/>
    <property type="project" value="UniProtKB-KW"/>
</dbReference>
<gene>
    <name evidence="5" type="ORF">EHF33_00715</name>
</gene>
<dbReference type="AlphaFoldDB" id="A0A3G8YB81"/>
<dbReference type="PANTHER" id="PTHR43591:SF24">
    <property type="entry name" value="2-METHOXY-6-POLYPRENYL-1,4-BENZOQUINOL METHYLASE, MITOCHONDRIAL"/>
    <property type="match status" value="1"/>
</dbReference>
<evidence type="ECO:0000313" key="5">
    <source>
        <dbReference type="EMBL" id="AZI41457.1"/>
    </source>
</evidence>
<evidence type="ECO:0000256" key="2">
    <source>
        <dbReference type="ARBA" id="ARBA00022679"/>
    </source>
</evidence>
<evidence type="ECO:0000256" key="1">
    <source>
        <dbReference type="ARBA" id="ARBA00022603"/>
    </source>
</evidence>
<evidence type="ECO:0000256" key="3">
    <source>
        <dbReference type="ARBA" id="ARBA00022691"/>
    </source>
</evidence>
<evidence type="ECO:0000313" key="6">
    <source>
        <dbReference type="Proteomes" id="UP000276417"/>
    </source>
</evidence>
<dbReference type="SUPFAM" id="SSF53335">
    <property type="entry name" value="S-adenosyl-L-methionine-dependent methyltransferases"/>
    <property type="match status" value="1"/>
</dbReference>
<organism evidence="5 6">
    <name type="scientific">Deinococcus psychrotolerans</name>
    <dbReference type="NCBI Taxonomy" id="2489213"/>
    <lineage>
        <taxon>Bacteria</taxon>
        <taxon>Thermotogati</taxon>
        <taxon>Deinococcota</taxon>
        <taxon>Deinococci</taxon>
        <taxon>Deinococcales</taxon>
        <taxon>Deinococcaceae</taxon>
        <taxon>Deinococcus</taxon>
    </lineage>
</organism>
<protein>
    <submittedName>
        <fullName evidence="5">Methyltransferase domain-containing protein</fullName>
    </submittedName>
</protein>
<dbReference type="RefSeq" id="WP_124867171.1">
    <property type="nucleotide sequence ID" value="NZ_CP034183.1"/>
</dbReference>
<dbReference type="InterPro" id="IPR029063">
    <property type="entry name" value="SAM-dependent_MTases_sf"/>
</dbReference>
<feature type="domain" description="Methyltransferase type 11" evidence="4">
    <location>
        <begin position="44"/>
        <end position="141"/>
    </location>
</feature>
<keyword evidence="6" id="KW-1185">Reference proteome</keyword>
<accession>A0A3G8YB81</accession>
<dbReference type="Proteomes" id="UP000276417">
    <property type="component" value="Chromosome 1"/>
</dbReference>
<dbReference type="InterPro" id="IPR004033">
    <property type="entry name" value="UbiE/COQ5_MeTrFase"/>
</dbReference>
<proteinExistence type="predicted"/>
<reference evidence="5 6" key="1">
    <citation type="submission" date="2018-11" db="EMBL/GenBank/DDBJ databases">
        <title>Deinococcus shelandsis sp. nov., isolated from South Shetland Islands soil of Antarctica.</title>
        <authorList>
            <person name="Tian J."/>
        </authorList>
    </citation>
    <scope>NUCLEOTIDE SEQUENCE [LARGE SCALE GENOMIC DNA]</scope>
    <source>
        <strain evidence="5 6">S14-83T</strain>
    </source>
</reference>
<dbReference type="GO" id="GO:0008757">
    <property type="term" value="F:S-adenosylmethionine-dependent methyltransferase activity"/>
    <property type="evidence" value="ECO:0007669"/>
    <property type="project" value="InterPro"/>
</dbReference>
<dbReference type="InterPro" id="IPR013216">
    <property type="entry name" value="Methyltransf_11"/>
</dbReference>
<sequence>MTQPSDEALRAAQTYERYMVPHKFAPWATALLDFAGLREGERVLDVACGTGIVARQAAMRVGESGAISALDLNPAMLAVARETAAPDASVIDWQHGSAQSLPFADASFTAVLCQQGLQFFPDPVGALREMRRVLEPGGRVALAVHQAIEHNPLFFRLNQAGRVRMGVDVFASPFALGGAATLEHLLMAAGFVDVEVEAQTRTVRYPEPQHFFAFTLQGAAAATPNLAAMTEEQRQHLGEQLQDDLSDWIAAHSENGELVDEAAVHLIRGRRQE</sequence>
<keyword evidence="1 5" id="KW-0489">Methyltransferase</keyword>
<dbReference type="PANTHER" id="PTHR43591">
    <property type="entry name" value="METHYLTRANSFERASE"/>
    <property type="match status" value="1"/>
</dbReference>
<dbReference type="KEGG" id="dph:EHF33_00715"/>
<evidence type="ECO:0000259" key="4">
    <source>
        <dbReference type="Pfam" id="PF08241"/>
    </source>
</evidence>
<keyword evidence="3" id="KW-0949">S-adenosyl-L-methionine</keyword>
<dbReference type="PROSITE" id="PS51608">
    <property type="entry name" value="SAM_MT_UBIE"/>
    <property type="match status" value="1"/>
</dbReference>
<dbReference type="Pfam" id="PF08241">
    <property type="entry name" value="Methyltransf_11"/>
    <property type="match status" value="1"/>
</dbReference>
<dbReference type="CDD" id="cd02440">
    <property type="entry name" value="AdoMet_MTases"/>
    <property type="match status" value="1"/>
</dbReference>